<dbReference type="PRINTS" id="PR00385">
    <property type="entry name" value="P450"/>
</dbReference>
<dbReference type="PRINTS" id="PR00463">
    <property type="entry name" value="EP450I"/>
</dbReference>
<comment type="similarity">
    <text evidence="2 10">Belongs to the cytochrome P450 family.</text>
</comment>
<dbReference type="InterPro" id="IPR017972">
    <property type="entry name" value="Cyt_P450_CS"/>
</dbReference>
<keyword evidence="12" id="KW-1185">Reference proteome</keyword>
<keyword evidence="4 9" id="KW-0479">Metal-binding</keyword>
<dbReference type="Gramene" id="PSAT_LOCUS17268_t1">
    <property type="protein sequence ID" value="CAL5197756.1"/>
    <property type="gene ID" value="PSAT_LOCUS17268"/>
</dbReference>
<dbReference type="SUPFAM" id="SSF48264">
    <property type="entry name" value="Cytochrome P450"/>
    <property type="match status" value="1"/>
</dbReference>
<evidence type="ECO:0000256" key="6">
    <source>
        <dbReference type="ARBA" id="ARBA00023004"/>
    </source>
</evidence>
<dbReference type="Gramene" id="Psat04G0256500-T1">
    <property type="protein sequence ID" value="KAI5417979.1"/>
    <property type="gene ID" value="KIW84_042565"/>
</dbReference>
<evidence type="ECO:0000256" key="9">
    <source>
        <dbReference type="PIRSR" id="PIRSR602401-1"/>
    </source>
</evidence>
<comment type="caution">
    <text evidence="11">The sequence shown here is derived from an EMBL/GenBank/DDBJ whole genome shotgun (WGS) entry which is preliminary data.</text>
</comment>
<dbReference type="PANTHER" id="PTHR47947:SF24">
    <property type="entry name" value="ISOFLAVONE 2'-HYDROXYLASE-LIKE"/>
    <property type="match status" value="1"/>
</dbReference>
<proteinExistence type="inferred from homology"/>
<dbReference type="GO" id="GO:0020037">
    <property type="term" value="F:heme binding"/>
    <property type="evidence" value="ECO:0007669"/>
    <property type="project" value="InterPro"/>
</dbReference>
<dbReference type="OrthoDB" id="1055148at2759"/>
<dbReference type="Pfam" id="PF00067">
    <property type="entry name" value="p450"/>
    <property type="match status" value="1"/>
</dbReference>
<evidence type="ECO:0000313" key="12">
    <source>
        <dbReference type="Proteomes" id="UP001058974"/>
    </source>
</evidence>
<dbReference type="InterPro" id="IPR002401">
    <property type="entry name" value="Cyt_P450_E_grp-I"/>
</dbReference>
<evidence type="ECO:0000256" key="4">
    <source>
        <dbReference type="ARBA" id="ARBA00022723"/>
    </source>
</evidence>
<dbReference type="PROSITE" id="PS00086">
    <property type="entry name" value="CYTOCHROME_P450"/>
    <property type="match status" value="1"/>
</dbReference>
<evidence type="ECO:0000256" key="1">
    <source>
        <dbReference type="ARBA" id="ARBA00004370"/>
    </source>
</evidence>
<dbReference type="GO" id="GO:0016020">
    <property type="term" value="C:membrane"/>
    <property type="evidence" value="ECO:0007669"/>
    <property type="project" value="UniProtKB-SubCell"/>
</dbReference>
<gene>
    <name evidence="11" type="ORF">KIW84_042565</name>
</gene>
<dbReference type="Gene3D" id="1.10.630.10">
    <property type="entry name" value="Cytochrome P450"/>
    <property type="match status" value="1"/>
</dbReference>
<dbReference type="Proteomes" id="UP001058974">
    <property type="component" value="Chromosome 4"/>
</dbReference>
<feature type="binding site" description="axial binding residue" evidence="9">
    <location>
        <position position="431"/>
    </location>
    <ligand>
        <name>heme</name>
        <dbReference type="ChEBI" id="CHEBI:30413"/>
    </ligand>
    <ligandPart>
        <name>Fe</name>
        <dbReference type="ChEBI" id="CHEBI:18248"/>
    </ligandPart>
</feature>
<dbReference type="InterPro" id="IPR001128">
    <property type="entry name" value="Cyt_P450"/>
</dbReference>
<evidence type="ECO:0008006" key="13">
    <source>
        <dbReference type="Google" id="ProtNLM"/>
    </source>
</evidence>
<dbReference type="EMBL" id="JAMSHJ010000004">
    <property type="protein sequence ID" value="KAI5417979.1"/>
    <property type="molecule type" value="Genomic_DNA"/>
</dbReference>
<evidence type="ECO:0000256" key="5">
    <source>
        <dbReference type="ARBA" id="ARBA00023002"/>
    </source>
</evidence>
<keyword evidence="3 9" id="KW-0349">Heme</keyword>
<evidence type="ECO:0000256" key="10">
    <source>
        <dbReference type="RuleBase" id="RU000461"/>
    </source>
</evidence>
<comment type="cofactor">
    <cofactor evidence="9">
        <name>heme</name>
        <dbReference type="ChEBI" id="CHEBI:30413"/>
    </cofactor>
</comment>
<protein>
    <recommendedName>
        <fullName evidence="13">Cytochrome P450</fullName>
    </recommendedName>
</protein>
<dbReference type="GO" id="GO:0004497">
    <property type="term" value="F:monooxygenase activity"/>
    <property type="evidence" value="ECO:0007669"/>
    <property type="project" value="UniProtKB-KW"/>
</dbReference>
<evidence type="ECO:0000256" key="7">
    <source>
        <dbReference type="ARBA" id="ARBA00023033"/>
    </source>
</evidence>
<keyword evidence="8" id="KW-0472">Membrane</keyword>
<sequence length="503" mass="57225">MHYTILAIVSLITLKFLLITTKRLKNLPPGPLSIPIIGNIYQLKHPLHRTLHNLSQVYGQVFSLRFGSRLVVVVSSPSVVHECFTKNDTVLANRPPLLAGKHLGYNYTAVTVAPYGDHWRNVRRIISLEILSTHRLNSFLGIRKDEIKKLVQNLAHDSGDSFAKVELKSKFSEMTFNMIMRMISGKRYYGEDCDVSDEEEAKRFREVITEFISVGGSSNPSEFVWIFRLFDFGSYEKRLKRIARRFDGFLQGLVDEHRRKKKNGNTMIDHLLKLQESQPEYYTDQIIKGIVLVMILGGTETSATTLEWAMSALLNHPEVLKKAKDEIDTNIGHDRLVEESDIPKLPYLQNIIHETFRLHPAFALLAPHFSSKDCTIGGYNVPKGTILLVNAWAIHRDSQLWSDPTEFKPERFEKEGEAEKLIPFGLGRRACPGANLGQRTVSLTLALCIQCFDWKRISEKEIDMTEGKGATTPKLVPLEAMCKARLNVINKVFLEADENMSME</sequence>
<evidence type="ECO:0000256" key="2">
    <source>
        <dbReference type="ARBA" id="ARBA00010617"/>
    </source>
</evidence>
<name>A0A9D4XD95_PEA</name>
<dbReference type="CDD" id="cd20653">
    <property type="entry name" value="CYP81"/>
    <property type="match status" value="1"/>
</dbReference>
<dbReference type="InterPro" id="IPR050651">
    <property type="entry name" value="Plant_Cytochrome_P450_Monoox"/>
</dbReference>
<organism evidence="11 12">
    <name type="scientific">Pisum sativum</name>
    <name type="common">Garden pea</name>
    <name type="synonym">Lathyrus oleraceus</name>
    <dbReference type="NCBI Taxonomy" id="3888"/>
    <lineage>
        <taxon>Eukaryota</taxon>
        <taxon>Viridiplantae</taxon>
        <taxon>Streptophyta</taxon>
        <taxon>Embryophyta</taxon>
        <taxon>Tracheophyta</taxon>
        <taxon>Spermatophyta</taxon>
        <taxon>Magnoliopsida</taxon>
        <taxon>eudicotyledons</taxon>
        <taxon>Gunneridae</taxon>
        <taxon>Pentapetalae</taxon>
        <taxon>rosids</taxon>
        <taxon>fabids</taxon>
        <taxon>Fabales</taxon>
        <taxon>Fabaceae</taxon>
        <taxon>Papilionoideae</taxon>
        <taxon>50 kb inversion clade</taxon>
        <taxon>NPAAA clade</taxon>
        <taxon>Hologalegina</taxon>
        <taxon>IRL clade</taxon>
        <taxon>Fabeae</taxon>
        <taxon>Lathyrus</taxon>
    </lineage>
</organism>
<reference evidence="11 12" key="1">
    <citation type="journal article" date="2022" name="Nat. Genet.">
        <title>Improved pea reference genome and pan-genome highlight genomic features and evolutionary characteristics.</title>
        <authorList>
            <person name="Yang T."/>
            <person name="Liu R."/>
            <person name="Luo Y."/>
            <person name="Hu S."/>
            <person name="Wang D."/>
            <person name="Wang C."/>
            <person name="Pandey M.K."/>
            <person name="Ge S."/>
            <person name="Xu Q."/>
            <person name="Li N."/>
            <person name="Li G."/>
            <person name="Huang Y."/>
            <person name="Saxena R.K."/>
            <person name="Ji Y."/>
            <person name="Li M."/>
            <person name="Yan X."/>
            <person name="He Y."/>
            <person name="Liu Y."/>
            <person name="Wang X."/>
            <person name="Xiang C."/>
            <person name="Varshney R.K."/>
            <person name="Ding H."/>
            <person name="Gao S."/>
            <person name="Zong X."/>
        </authorList>
    </citation>
    <scope>NUCLEOTIDE SEQUENCE [LARGE SCALE GENOMIC DNA]</scope>
    <source>
        <strain evidence="11 12">cv. Zhongwan 6</strain>
    </source>
</reference>
<dbReference type="InterPro" id="IPR036396">
    <property type="entry name" value="Cyt_P450_sf"/>
</dbReference>
<comment type="subcellular location">
    <subcellularLocation>
        <location evidence="1">Membrane</location>
    </subcellularLocation>
</comment>
<dbReference type="PANTHER" id="PTHR47947">
    <property type="entry name" value="CYTOCHROME P450 82C3-RELATED"/>
    <property type="match status" value="1"/>
</dbReference>
<evidence type="ECO:0000256" key="3">
    <source>
        <dbReference type="ARBA" id="ARBA00022617"/>
    </source>
</evidence>
<evidence type="ECO:0000256" key="8">
    <source>
        <dbReference type="ARBA" id="ARBA00023136"/>
    </source>
</evidence>
<dbReference type="AlphaFoldDB" id="A0A9D4XD95"/>
<accession>A0A9D4XD95</accession>
<keyword evidence="5 10" id="KW-0560">Oxidoreductase</keyword>
<keyword evidence="6 9" id="KW-0408">Iron</keyword>
<keyword evidence="7 10" id="KW-0503">Monooxygenase</keyword>
<evidence type="ECO:0000313" key="11">
    <source>
        <dbReference type="EMBL" id="KAI5417979.1"/>
    </source>
</evidence>
<dbReference type="FunFam" id="1.10.630.10:FF:000023">
    <property type="entry name" value="Cytochrome P450 family protein"/>
    <property type="match status" value="1"/>
</dbReference>
<dbReference type="GO" id="GO:0016705">
    <property type="term" value="F:oxidoreductase activity, acting on paired donors, with incorporation or reduction of molecular oxygen"/>
    <property type="evidence" value="ECO:0007669"/>
    <property type="project" value="InterPro"/>
</dbReference>
<dbReference type="GO" id="GO:0005506">
    <property type="term" value="F:iron ion binding"/>
    <property type="evidence" value="ECO:0007669"/>
    <property type="project" value="InterPro"/>
</dbReference>